<dbReference type="AlphaFoldDB" id="A0A8H5QUG4"/>
<gene>
    <name evidence="1" type="ORF">FTJAE_11430</name>
</gene>
<reference evidence="1 2" key="1">
    <citation type="submission" date="2020-05" db="EMBL/GenBank/DDBJ databases">
        <title>Identification and distribution of gene clusters putatively required for synthesis of sphingolipid metabolism inhibitors in phylogenetically diverse species of the filamentous fungus Fusarium.</title>
        <authorList>
            <person name="Kim H.-S."/>
            <person name="Busman M."/>
            <person name="Brown D.W."/>
            <person name="Divon H."/>
            <person name="Uhlig S."/>
            <person name="Proctor R.H."/>
        </authorList>
    </citation>
    <scope>NUCLEOTIDE SEQUENCE [LARGE SCALE GENOMIC DNA]</scope>
    <source>
        <strain evidence="1 2">NRRL 66243</strain>
    </source>
</reference>
<evidence type="ECO:0000313" key="1">
    <source>
        <dbReference type="EMBL" id="KAF5621089.1"/>
    </source>
</evidence>
<accession>A0A8H5QUG4</accession>
<dbReference type="RefSeq" id="XP_037201500.1">
    <property type="nucleotide sequence ID" value="XM_037344372.1"/>
</dbReference>
<name>A0A8H5QUG4_9HYPO</name>
<keyword evidence="2" id="KW-1185">Reference proteome</keyword>
<dbReference type="GeneID" id="59296642"/>
<evidence type="ECO:0000313" key="2">
    <source>
        <dbReference type="Proteomes" id="UP000530670"/>
    </source>
</evidence>
<comment type="caution">
    <text evidence="1">The sequence shown here is derived from an EMBL/GenBank/DDBJ whole genome shotgun (WGS) entry which is preliminary data.</text>
</comment>
<organism evidence="1 2">
    <name type="scientific">Fusarium tjaetaba</name>
    <dbReference type="NCBI Taxonomy" id="1567544"/>
    <lineage>
        <taxon>Eukaryota</taxon>
        <taxon>Fungi</taxon>
        <taxon>Dikarya</taxon>
        <taxon>Ascomycota</taxon>
        <taxon>Pezizomycotina</taxon>
        <taxon>Sordariomycetes</taxon>
        <taxon>Hypocreomycetidae</taxon>
        <taxon>Hypocreales</taxon>
        <taxon>Nectriaceae</taxon>
        <taxon>Fusarium</taxon>
        <taxon>Fusarium fujikuroi species complex</taxon>
    </lineage>
</organism>
<dbReference type="Proteomes" id="UP000530670">
    <property type="component" value="Unassembled WGS sequence"/>
</dbReference>
<sequence>MATFSHGKTRSFCIILDTISTGRYGGDPAEFPDTVSLCLMQLIAIMVLDLTTGWISGNVGDAEEFSWFTTAISRNSAFATIVNLTCCVVAGIYLGIDGVAVGAEDDGEVTFATDDGEMFSEDKEVRAPRQKGAKRRYG</sequence>
<protein>
    <submittedName>
        <fullName evidence="1">Uncharacterized protein</fullName>
    </submittedName>
</protein>
<proteinExistence type="predicted"/>
<dbReference type="EMBL" id="JAAQRI010000281">
    <property type="protein sequence ID" value="KAF5621089.1"/>
    <property type="molecule type" value="Genomic_DNA"/>
</dbReference>